<protein>
    <submittedName>
        <fullName evidence="2">Cytochrome P450</fullName>
    </submittedName>
</protein>
<comment type="similarity">
    <text evidence="1">Belongs to the cytochrome P450 family.</text>
</comment>
<dbReference type="InterPro" id="IPR001128">
    <property type="entry name" value="Cyt_P450"/>
</dbReference>
<dbReference type="PANTHER" id="PTHR24305:SF166">
    <property type="entry name" value="CYTOCHROME P450 12A4, MITOCHONDRIAL-RELATED"/>
    <property type="match status" value="1"/>
</dbReference>
<gene>
    <name evidence="2" type="ORF">M437DRAFT_70721</name>
</gene>
<evidence type="ECO:0000313" key="2">
    <source>
        <dbReference type="EMBL" id="KEQ57537.1"/>
    </source>
</evidence>
<evidence type="ECO:0000256" key="1">
    <source>
        <dbReference type="ARBA" id="ARBA00010617"/>
    </source>
</evidence>
<accession>A0A074VIW2</accession>
<dbReference type="InterPro" id="IPR036396">
    <property type="entry name" value="Cyt_P450_sf"/>
</dbReference>
<organism evidence="2 3">
    <name type="scientific">Aureobasidium melanogenum (strain CBS 110374)</name>
    <name type="common">Aureobasidium pullulans var. melanogenum</name>
    <dbReference type="NCBI Taxonomy" id="1043003"/>
    <lineage>
        <taxon>Eukaryota</taxon>
        <taxon>Fungi</taxon>
        <taxon>Dikarya</taxon>
        <taxon>Ascomycota</taxon>
        <taxon>Pezizomycotina</taxon>
        <taxon>Dothideomycetes</taxon>
        <taxon>Dothideomycetidae</taxon>
        <taxon>Dothideales</taxon>
        <taxon>Saccotheciaceae</taxon>
        <taxon>Aureobasidium</taxon>
    </lineage>
</organism>
<dbReference type="InterPro" id="IPR050121">
    <property type="entry name" value="Cytochrome_P450_monoxygenase"/>
</dbReference>
<dbReference type="GO" id="GO:0004497">
    <property type="term" value="F:monooxygenase activity"/>
    <property type="evidence" value="ECO:0007669"/>
    <property type="project" value="InterPro"/>
</dbReference>
<keyword evidence="3" id="KW-1185">Reference proteome</keyword>
<evidence type="ECO:0000313" key="3">
    <source>
        <dbReference type="Proteomes" id="UP000030672"/>
    </source>
</evidence>
<reference evidence="2 3" key="1">
    <citation type="journal article" date="2014" name="BMC Genomics">
        <title>Genome sequencing of four Aureobasidium pullulans varieties: biotechnological potential, stress tolerance, and description of new species.</title>
        <authorList>
            <person name="Gostin Ar C."/>
            <person name="Ohm R.A."/>
            <person name="Kogej T."/>
            <person name="Sonjak S."/>
            <person name="Turk M."/>
            <person name="Zajc J."/>
            <person name="Zalar P."/>
            <person name="Grube M."/>
            <person name="Sun H."/>
            <person name="Han J."/>
            <person name="Sharma A."/>
            <person name="Chiniquy J."/>
            <person name="Ngan C.Y."/>
            <person name="Lipzen A."/>
            <person name="Barry K."/>
            <person name="Grigoriev I.V."/>
            <person name="Gunde-Cimerman N."/>
        </authorList>
    </citation>
    <scope>NUCLEOTIDE SEQUENCE [LARGE SCALE GENOMIC DNA]</scope>
    <source>
        <strain evidence="2 3">CBS 110374</strain>
    </source>
</reference>
<dbReference type="GO" id="GO:0016705">
    <property type="term" value="F:oxidoreductase activity, acting on paired donors, with incorporation or reduction of molecular oxygen"/>
    <property type="evidence" value="ECO:0007669"/>
    <property type="project" value="InterPro"/>
</dbReference>
<dbReference type="Gene3D" id="1.10.630.10">
    <property type="entry name" value="Cytochrome P450"/>
    <property type="match status" value="1"/>
</dbReference>
<dbReference type="Pfam" id="PF00067">
    <property type="entry name" value="p450"/>
    <property type="match status" value="1"/>
</dbReference>
<dbReference type="PANTHER" id="PTHR24305">
    <property type="entry name" value="CYTOCHROME P450"/>
    <property type="match status" value="1"/>
</dbReference>
<dbReference type="AlphaFoldDB" id="A0A074VIW2"/>
<dbReference type="STRING" id="1043003.A0A074VIW2"/>
<dbReference type="Proteomes" id="UP000030672">
    <property type="component" value="Unassembled WGS sequence"/>
</dbReference>
<dbReference type="HOGENOM" id="CLU_1288666_0_0_1"/>
<name>A0A074VIW2_AURM1</name>
<dbReference type="GO" id="GO:0020037">
    <property type="term" value="F:heme binding"/>
    <property type="evidence" value="ECO:0007669"/>
    <property type="project" value="InterPro"/>
</dbReference>
<dbReference type="EMBL" id="KL584895">
    <property type="protein sequence ID" value="KEQ57537.1"/>
    <property type="molecule type" value="Genomic_DNA"/>
</dbReference>
<dbReference type="RefSeq" id="XP_040874561.1">
    <property type="nucleotide sequence ID" value="XM_041025548.1"/>
</dbReference>
<dbReference type="GO" id="GO:0005506">
    <property type="term" value="F:iron ion binding"/>
    <property type="evidence" value="ECO:0007669"/>
    <property type="project" value="InterPro"/>
</dbReference>
<dbReference type="GeneID" id="63918921"/>
<dbReference type="SUPFAM" id="SSF48264">
    <property type="entry name" value="Cytochrome P450"/>
    <property type="match status" value="1"/>
</dbReference>
<proteinExistence type="inferred from homology"/>
<sequence length="214" mass="23866">MDADLSVEEAANNLNVQIIASAAVTAPAIAHMCAKYMKQPLDEQNSVRSELNHYFKKWTSGIPPALNRNAHPYSSALINECLRVCPPAAFFREKVCLGAAMQDPKIFGDQADEFDLSRWLKSDIKDLQRMEDFLGLVLGSGMSECLGKRTALLEMSRSLYTTAQYRYQIVNWAKFARFSNKGVQRVTDMHVRVSRLGDSITPGLPAQTLIGTLH</sequence>